<dbReference type="Proteomes" id="UP001314169">
    <property type="component" value="Chromosome 1"/>
</dbReference>
<protein>
    <submittedName>
        <fullName evidence="2">Uncharacterized protein</fullName>
    </submittedName>
</protein>
<accession>A0ABN9Z1K0</accession>
<evidence type="ECO:0000313" key="3">
    <source>
        <dbReference type="Proteomes" id="UP001314169"/>
    </source>
</evidence>
<dbReference type="EMBL" id="OY882858">
    <property type="protein sequence ID" value="CAK6432120.1"/>
    <property type="molecule type" value="Genomic_DNA"/>
</dbReference>
<feature type="compositionally biased region" description="Basic and acidic residues" evidence="1">
    <location>
        <begin position="15"/>
        <end position="25"/>
    </location>
</feature>
<gene>
    <name evidence="2" type="ORF">MPIPNATIZW_LOCUS426</name>
</gene>
<organism evidence="2 3">
    <name type="scientific">Pipistrellus nathusii</name>
    <name type="common">Nathusius' pipistrelle</name>
    <dbReference type="NCBI Taxonomy" id="59473"/>
    <lineage>
        <taxon>Eukaryota</taxon>
        <taxon>Metazoa</taxon>
        <taxon>Chordata</taxon>
        <taxon>Craniata</taxon>
        <taxon>Vertebrata</taxon>
        <taxon>Euteleostomi</taxon>
        <taxon>Mammalia</taxon>
        <taxon>Eutheria</taxon>
        <taxon>Laurasiatheria</taxon>
        <taxon>Chiroptera</taxon>
        <taxon>Yangochiroptera</taxon>
        <taxon>Vespertilionidae</taxon>
        <taxon>Pipistrellus</taxon>
    </lineage>
</organism>
<feature type="region of interest" description="Disordered" evidence="1">
    <location>
        <begin position="1"/>
        <end position="78"/>
    </location>
</feature>
<evidence type="ECO:0000256" key="1">
    <source>
        <dbReference type="SAM" id="MobiDB-lite"/>
    </source>
</evidence>
<reference evidence="2" key="1">
    <citation type="submission" date="2023-12" db="EMBL/GenBank/DDBJ databases">
        <authorList>
            <person name="Brown T."/>
        </authorList>
    </citation>
    <scope>NUCLEOTIDE SEQUENCE</scope>
</reference>
<sequence>MTPRRSSGGPQCAFEENKKEREREPSGGASEGAAPSRERAAGRCRLAGRRRDRGATGRHFWRRGEGERPLQPRRPGRPSACGVGCDLCLGGLHFLTKDSQQLFGIFFFFFSFHSCVDTRAREKLF</sequence>
<keyword evidence="3" id="KW-1185">Reference proteome</keyword>
<evidence type="ECO:0000313" key="2">
    <source>
        <dbReference type="EMBL" id="CAK6432120.1"/>
    </source>
</evidence>
<name>A0ABN9Z1K0_PIPNA</name>
<proteinExistence type="predicted"/>